<keyword evidence="1" id="KW-0677">Repeat</keyword>
<feature type="repeat" description="ANK" evidence="3">
    <location>
        <begin position="68"/>
        <end position="100"/>
    </location>
</feature>
<dbReference type="InterPro" id="IPR036770">
    <property type="entry name" value="Ankyrin_rpt-contain_sf"/>
</dbReference>
<dbReference type="GO" id="GO:0071356">
    <property type="term" value="P:cellular response to tumor necrosis factor"/>
    <property type="evidence" value="ECO:0007669"/>
    <property type="project" value="TreeGrafter"/>
</dbReference>
<proteinExistence type="predicted"/>
<dbReference type="PROSITE" id="PS50088">
    <property type="entry name" value="ANK_REPEAT"/>
    <property type="match status" value="2"/>
</dbReference>
<evidence type="ECO:0000256" key="3">
    <source>
        <dbReference type="PROSITE-ProRule" id="PRU00023"/>
    </source>
</evidence>
<dbReference type="Proteomes" id="UP000243217">
    <property type="component" value="Unassembled WGS sequence"/>
</dbReference>
<keyword evidence="2 3" id="KW-0040">ANK repeat</keyword>
<keyword evidence="6" id="KW-1185">Reference proteome</keyword>
<accession>A0A1W0A6N1</accession>
<dbReference type="GO" id="GO:0005829">
    <property type="term" value="C:cytosol"/>
    <property type="evidence" value="ECO:0007669"/>
    <property type="project" value="TreeGrafter"/>
</dbReference>
<dbReference type="AlphaFoldDB" id="A0A1W0A6N1"/>
<dbReference type="SMART" id="SM00248">
    <property type="entry name" value="ANK"/>
    <property type="match status" value="3"/>
</dbReference>
<feature type="compositionally biased region" description="Basic and acidic residues" evidence="4">
    <location>
        <begin position="154"/>
        <end position="169"/>
    </location>
</feature>
<dbReference type="Pfam" id="PF12796">
    <property type="entry name" value="Ank_2"/>
    <property type="match status" value="1"/>
</dbReference>
<dbReference type="OrthoDB" id="66868at2759"/>
<dbReference type="GO" id="GO:0051059">
    <property type="term" value="F:NF-kappaB binding"/>
    <property type="evidence" value="ECO:0007669"/>
    <property type="project" value="TreeGrafter"/>
</dbReference>
<feature type="non-terminal residue" evidence="5">
    <location>
        <position position="1"/>
    </location>
</feature>
<dbReference type="STRING" id="74557.A0A1W0A6N1"/>
<evidence type="ECO:0000256" key="4">
    <source>
        <dbReference type="SAM" id="MobiDB-lite"/>
    </source>
</evidence>
<reference evidence="5 6" key="1">
    <citation type="journal article" date="2014" name="Genome Biol. Evol.">
        <title>The secreted proteins of Achlya hypogyna and Thraustotheca clavata identify the ancestral oomycete secretome and reveal gene acquisitions by horizontal gene transfer.</title>
        <authorList>
            <person name="Misner I."/>
            <person name="Blouin N."/>
            <person name="Leonard G."/>
            <person name="Richards T.A."/>
            <person name="Lane C.E."/>
        </authorList>
    </citation>
    <scope>NUCLEOTIDE SEQUENCE [LARGE SCALE GENOMIC DNA]</scope>
    <source>
        <strain evidence="5 6">ATCC 34112</strain>
    </source>
</reference>
<dbReference type="PANTHER" id="PTHR46680:SF3">
    <property type="entry name" value="NF-KAPPA-B INHIBITOR CACTUS"/>
    <property type="match status" value="1"/>
</dbReference>
<sequence>ELRDTFLDAAKQDDFNAILLLLDQIEDINVHRGDGWRALHHAVYHGNIRIVKLLLGLRTIDRNALTLSGSSPLRLALQRQASNIVELLLEAGCSRSTLQAVPVELRKPEPVEDEDETFLMLQKVLMNRPAPPMPTIYSREELLERRRRQRERRRNSLYEGNEREEPPASYVERRIRSRVVSGSFSLAQVDLMSHDRWALEDPMGRLHPIVTRTKKGRERSTLDNPKLQVVFTNEGRVLQESLTRNIIAKNTSAASLLHAPRSTWYIRGKDI</sequence>
<dbReference type="InterPro" id="IPR002110">
    <property type="entry name" value="Ankyrin_rpt"/>
</dbReference>
<dbReference type="InterPro" id="IPR051070">
    <property type="entry name" value="NF-kappa-B_inhibitor"/>
</dbReference>
<protein>
    <submittedName>
        <fullName evidence="5">Uncharacterized protein</fullName>
    </submittedName>
</protein>
<evidence type="ECO:0000313" key="5">
    <source>
        <dbReference type="EMBL" id="OQS05947.1"/>
    </source>
</evidence>
<organism evidence="5 6">
    <name type="scientific">Thraustotheca clavata</name>
    <dbReference type="NCBI Taxonomy" id="74557"/>
    <lineage>
        <taxon>Eukaryota</taxon>
        <taxon>Sar</taxon>
        <taxon>Stramenopiles</taxon>
        <taxon>Oomycota</taxon>
        <taxon>Saprolegniomycetes</taxon>
        <taxon>Saprolegniales</taxon>
        <taxon>Achlyaceae</taxon>
        <taxon>Thraustotheca</taxon>
    </lineage>
</organism>
<evidence type="ECO:0000313" key="6">
    <source>
        <dbReference type="Proteomes" id="UP000243217"/>
    </source>
</evidence>
<evidence type="ECO:0000256" key="2">
    <source>
        <dbReference type="ARBA" id="ARBA00023043"/>
    </source>
</evidence>
<feature type="region of interest" description="Disordered" evidence="4">
    <location>
        <begin position="148"/>
        <end position="169"/>
    </location>
</feature>
<gene>
    <name evidence="5" type="ORF">THRCLA_01971</name>
</gene>
<comment type="caution">
    <text evidence="5">The sequence shown here is derived from an EMBL/GenBank/DDBJ whole genome shotgun (WGS) entry which is preliminary data.</text>
</comment>
<feature type="repeat" description="ANK" evidence="3">
    <location>
        <begin position="34"/>
        <end position="55"/>
    </location>
</feature>
<name>A0A1W0A6N1_9STRA</name>
<dbReference type="Gene3D" id="1.25.40.20">
    <property type="entry name" value="Ankyrin repeat-containing domain"/>
    <property type="match status" value="1"/>
</dbReference>
<evidence type="ECO:0000256" key="1">
    <source>
        <dbReference type="ARBA" id="ARBA00022737"/>
    </source>
</evidence>
<dbReference type="SUPFAM" id="SSF48403">
    <property type="entry name" value="Ankyrin repeat"/>
    <property type="match status" value="1"/>
</dbReference>
<dbReference type="PANTHER" id="PTHR46680">
    <property type="entry name" value="NF-KAPPA-B INHIBITOR ALPHA"/>
    <property type="match status" value="1"/>
</dbReference>
<dbReference type="PROSITE" id="PS50297">
    <property type="entry name" value="ANK_REP_REGION"/>
    <property type="match status" value="2"/>
</dbReference>
<dbReference type="EMBL" id="JNBS01000399">
    <property type="protein sequence ID" value="OQS05947.1"/>
    <property type="molecule type" value="Genomic_DNA"/>
</dbReference>